<dbReference type="AlphaFoldDB" id="A0AAD7EJD3"/>
<keyword evidence="2" id="KW-1185">Reference proteome</keyword>
<evidence type="ECO:0000313" key="2">
    <source>
        <dbReference type="Proteomes" id="UP001218218"/>
    </source>
</evidence>
<dbReference type="EMBL" id="JARIHO010000037">
    <property type="protein sequence ID" value="KAJ7330552.1"/>
    <property type="molecule type" value="Genomic_DNA"/>
</dbReference>
<proteinExistence type="predicted"/>
<dbReference type="PANTHER" id="PTHR35332:SF2">
    <property type="entry name" value="REGULATION OF ENOLASE PROTEIN 1"/>
    <property type="match status" value="1"/>
</dbReference>
<accession>A0AAD7EJD3</accession>
<dbReference type="PANTHER" id="PTHR35332">
    <property type="entry name" value="REGULATION OF ENOLASE PROTEIN 1"/>
    <property type="match status" value="1"/>
</dbReference>
<dbReference type="Proteomes" id="UP001218218">
    <property type="component" value="Unassembled WGS sequence"/>
</dbReference>
<reference evidence="1" key="1">
    <citation type="submission" date="2023-03" db="EMBL/GenBank/DDBJ databases">
        <title>Massive genome expansion in bonnet fungi (Mycena s.s.) driven by repeated elements and novel gene families across ecological guilds.</title>
        <authorList>
            <consortium name="Lawrence Berkeley National Laboratory"/>
            <person name="Harder C.B."/>
            <person name="Miyauchi S."/>
            <person name="Viragh M."/>
            <person name="Kuo A."/>
            <person name="Thoen E."/>
            <person name="Andreopoulos B."/>
            <person name="Lu D."/>
            <person name="Skrede I."/>
            <person name="Drula E."/>
            <person name="Henrissat B."/>
            <person name="Morin E."/>
            <person name="Kohler A."/>
            <person name="Barry K."/>
            <person name="LaButti K."/>
            <person name="Morin E."/>
            <person name="Salamov A."/>
            <person name="Lipzen A."/>
            <person name="Mereny Z."/>
            <person name="Hegedus B."/>
            <person name="Baldrian P."/>
            <person name="Stursova M."/>
            <person name="Weitz H."/>
            <person name="Taylor A."/>
            <person name="Grigoriev I.V."/>
            <person name="Nagy L.G."/>
            <person name="Martin F."/>
            <person name="Kauserud H."/>
        </authorList>
    </citation>
    <scope>NUCLEOTIDE SEQUENCE</scope>
    <source>
        <strain evidence="1">CBHHK002</strain>
    </source>
</reference>
<protein>
    <submittedName>
        <fullName evidence="1">Uncharacterized protein</fullName>
    </submittedName>
</protein>
<evidence type="ECO:0000313" key="1">
    <source>
        <dbReference type="EMBL" id="KAJ7330552.1"/>
    </source>
</evidence>
<dbReference type="InterPro" id="IPR009784">
    <property type="entry name" value="DUF1349"/>
</dbReference>
<comment type="caution">
    <text evidence="1">The sequence shown here is derived from an EMBL/GenBank/DDBJ whole genome shotgun (WGS) entry which is preliminary data.</text>
</comment>
<name>A0AAD7EJD3_9AGAR</name>
<sequence length="234" mass="25366">MASIQSFNDPAFTLNPPALSHTISDHGSHLSLRALPKTDWWRVPPPAPGPVESRTGAFLGLTIDATRDFSAGVWIRGEWGVQFDQGCLMLLAGDSDDVAGDWIKAGVEVETGREYIGAVVTSPWSDWAIAPAEHSTSTLGDSPSPYALYMQTVREGPLLTVSQHIAQRTPDEGGKAPSSEHLIKIREVRGFNLDAAGKPQAKEGDKWRVGPMVCGPTNEAGLKAEFWGFELRYL</sequence>
<organism evidence="1 2">
    <name type="scientific">Mycena albidolilacea</name>
    <dbReference type="NCBI Taxonomy" id="1033008"/>
    <lineage>
        <taxon>Eukaryota</taxon>
        <taxon>Fungi</taxon>
        <taxon>Dikarya</taxon>
        <taxon>Basidiomycota</taxon>
        <taxon>Agaricomycotina</taxon>
        <taxon>Agaricomycetes</taxon>
        <taxon>Agaricomycetidae</taxon>
        <taxon>Agaricales</taxon>
        <taxon>Marasmiineae</taxon>
        <taxon>Mycenaceae</taxon>
        <taxon>Mycena</taxon>
    </lineage>
</organism>
<dbReference type="Pfam" id="PF07081">
    <property type="entry name" value="DUF1349"/>
    <property type="match status" value="1"/>
</dbReference>
<gene>
    <name evidence="1" type="ORF">DFH08DRAFT_882991</name>
</gene>
<dbReference type="Gene3D" id="2.60.120.200">
    <property type="match status" value="1"/>
</dbReference>